<accession>A0A1I1V3U4</accession>
<protein>
    <submittedName>
        <fullName evidence="1">Uncharacterized conserved protein, contains NRDE domain</fullName>
    </submittedName>
</protein>
<dbReference type="STRING" id="54.SAMN02745121_01532"/>
<proteinExistence type="predicted"/>
<sequence>MCTLLFALGVHPGYPLVLAANRDEFYARKTAPAGWWREAPQLFAGRDLQAGGTWFGVTRRGRWAALTNVRDPADIRLDVRSRGALVADYLRGTDDPGAYVAAIAGERYAGFNLVCGDPHGVWYMNNKTGERLRLAPGLYGISNAALDTPWPKVVRGKSGLARLLTGEAIEPRAIMAMLADATPAADAELPDTGVGLELERALSPLCIAMPGYGTRVSTALLLGADGWALCREQATVPGPHPAIAEVKFRFAGA</sequence>
<dbReference type="InterPro" id="IPR008551">
    <property type="entry name" value="TANGO2"/>
</dbReference>
<dbReference type="PANTHER" id="PTHR17985:SF8">
    <property type="entry name" value="TRANSPORT AND GOLGI ORGANIZATION PROTEIN 2 HOMOLOG"/>
    <property type="match status" value="1"/>
</dbReference>
<reference evidence="2" key="1">
    <citation type="submission" date="2016-10" db="EMBL/GenBank/DDBJ databases">
        <authorList>
            <person name="Varghese N."/>
            <person name="Submissions S."/>
        </authorList>
    </citation>
    <scope>NUCLEOTIDE SEQUENCE [LARGE SCALE GENOMIC DNA]</scope>
    <source>
        <strain evidence="2">ATCC 25963</strain>
    </source>
</reference>
<dbReference type="RefSeq" id="WP_096330287.1">
    <property type="nucleotide sequence ID" value="NZ_FOMX01000004.1"/>
</dbReference>
<dbReference type="Proteomes" id="UP000199400">
    <property type="component" value="Unassembled WGS sequence"/>
</dbReference>
<name>A0A1I1V3U4_9BACT</name>
<keyword evidence="2" id="KW-1185">Reference proteome</keyword>
<dbReference type="OrthoDB" id="4380123at2"/>
<dbReference type="EMBL" id="FOMX01000004">
    <property type="protein sequence ID" value="SFD77707.1"/>
    <property type="molecule type" value="Genomic_DNA"/>
</dbReference>
<dbReference type="Pfam" id="PF05742">
    <property type="entry name" value="TANGO2"/>
    <property type="match status" value="1"/>
</dbReference>
<dbReference type="AlphaFoldDB" id="A0A1I1V3U4"/>
<dbReference type="PANTHER" id="PTHR17985">
    <property type="entry name" value="SER/THR-RICH PROTEIN T10 IN DGCR REGION"/>
    <property type="match status" value="1"/>
</dbReference>
<evidence type="ECO:0000313" key="2">
    <source>
        <dbReference type="Proteomes" id="UP000199400"/>
    </source>
</evidence>
<gene>
    <name evidence="1" type="ORF">SAMN02745121_01532</name>
</gene>
<organism evidence="1 2">
    <name type="scientific">Nannocystis exedens</name>
    <dbReference type="NCBI Taxonomy" id="54"/>
    <lineage>
        <taxon>Bacteria</taxon>
        <taxon>Pseudomonadati</taxon>
        <taxon>Myxococcota</taxon>
        <taxon>Polyangia</taxon>
        <taxon>Nannocystales</taxon>
        <taxon>Nannocystaceae</taxon>
        <taxon>Nannocystis</taxon>
    </lineage>
</organism>
<evidence type="ECO:0000313" key="1">
    <source>
        <dbReference type="EMBL" id="SFD77707.1"/>
    </source>
</evidence>